<organism evidence="1 2">
    <name type="scientific">Pristionchus pacificus</name>
    <name type="common">Parasitic nematode worm</name>
    <dbReference type="NCBI Taxonomy" id="54126"/>
    <lineage>
        <taxon>Eukaryota</taxon>
        <taxon>Metazoa</taxon>
        <taxon>Ecdysozoa</taxon>
        <taxon>Nematoda</taxon>
        <taxon>Chromadorea</taxon>
        <taxon>Rhabditida</taxon>
        <taxon>Rhabditina</taxon>
        <taxon>Diplogasteromorpha</taxon>
        <taxon>Diplogasteroidea</taxon>
        <taxon>Neodiplogasteridae</taxon>
        <taxon>Pristionchus</taxon>
    </lineage>
</organism>
<proteinExistence type="predicted"/>
<evidence type="ECO:0000313" key="2">
    <source>
        <dbReference type="Proteomes" id="UP000005239"/>
    </source>
</evidence>
<reference evidence="1" key="2">
    <citation type="submission" date="2022-06" db="UniProtKB">
        <authorList>
            <consortium name="EnsemblMetazoa"/>
        </authorList>
    </citation>
    <scope>IDENTIFICATION</scope>
    <source>
        <strain evidence="1">PS312</strain>
    </source>
</reference>
<sequence>MKCTKGSRRRRKIYLENDIVGPHVILKVVKEDDSFYQFSERYEDDKNWQWKEKLRGFRTDALFRDDPYGVDEFLVPYSLNKKRRWIIPEIVGQTIEEVQDPYLNLRVSASVHCCRRSNRMPRLLHRPWGWEPQASHIEDAPVQGYYDVQRDGTVVRNEAKHAHLNTFDNDTSHAKRPRTDLEFRARFSLPFDEKEQFQKVHIRYNILRLVKDEKPVRTYTLPPNYWRRRRRRTDDKLCFLREQLLDFNNLIDDDVDSEDPEVEDVVERPSEWTLSDFLPVSYRMRQSQTIYGFLIIDAADCS</sequence>
<dbReference type="EnsemblMetazoa" id="PPA38237.1">
    <property type="protein sequence ID" value="PPA38237.1"/>
    <property type="gene ID" value="WBGene00276606"/>
</dbReference>
<protein>
    <submittedName>
        <fullName evidence="1">Uncharacterized protein</fullName>
    </submittedName>
</protein>
<accession>A0A8R1Z0V1</accession>
<accession>A0A2A6B538</accession>
<reference evidence="2" key="1">
    <citation type="journal article" date="2008" name="Nat. Genet.">
        <title>The Pristionchus pacificus genome provides a unique perspective on nematode lifestyle and parasitism.</title>
        <authorList>
            <person name="Dieterich C."/>
            <person name="Clifton S.W."/>
            <person name="Schuster L.N."/>
            <person name="Chinwalla A."/>
            <person name="Delehaunty K."/>
            <person name="Dinkelacker I."/>
            <person name="Fulton L."/>
            <person name="Fulton R."/>
            <person name="Godfrey J."/>
            <person name="Minx P."/>
            <person name="Mitreva M."/>
            <person name="Roeseler W."/>
            <person name="Tian H."/>
            <person name="Witte H."/>
            <person name="Yang S.P."/>
            <person name="Wilson R.K."/>
            <person name="Sommer R.J."/>
        </authorList>
    </citation>
    <scope>NUCLEOTIDE SEQUENCE [LARGE SCALE GENOMIC DNA]</scope>
    <source>
        <strain evidence="2">PS312</strain>
    </source>
</reference>
<dbReference type="AlphaFoldDB" id="A0A2A6B538"/>
<evidence type="ECO:0000313" key="1">
    <source>
        <dbReference type="EnsemblMetazoa" id="PPA38237.1"/>
    </source>
</evidence>
<dbReference type="Proteomes" id="UP000005239">
    <property type="component" value="Unassembled WGS sequence"/>
</dbReference>
<gene>
    <name evidence="1" type="primary">WBGene00276606</name>
</gene>
<keyword evidence="2" id="KW-1185">Reference proteome</keyword>
<name>A0A2A6B538_PRIPA</name>
<dbReference type="OrthoDB" id="5878977at2759"/>